<dbReference type="EMBL" id="JAIVFP010000001">
    <property type="protein sequence ID" value="MCI4682637.1"/>
    <property type="molecule type" value="Genomic_DNA"/>
</dbReference>
<reference evidence="1" key="1">
    <citation type="journal article" date="2022" name="ISME J.">
        <title>Identification of active gaseous-alkane degraders at natural gas seeps.</title>
        <authorList>
            <person name="Farhan Ul Haque M."/>
            <person name="Hernandez M."/>
            <person name="Crombie A.T."/>
            <person name="Murrell J.C."/>
        </authorList>
    </citation>
    <scope>NUCLEOTIDE SEQUENCE</scope>
    <source>
        <strain evidence="1">PC2</strain>
    </source>
</reference>
<protein>
    <recommendedName>
        <fullName evidence="3">Chromosome partition protein Smc</fullName>
    </recommendedName>
</protein>
<evidence type="ECO:0000313" key="1">
    <source>
        <dbReference type="EMBL" id="MCI4682637.1"/>
    </source>
</evidence>
<evidence type="ECO:0008006" key="3">
    <source>
        <dbReference type="Google" id="ProtNLM"/>
    </source>
</evidence>
<dbReference type="RefSeq" id="WP_243066635.1">
    <property type="nucleotide sequence ID" value="NZ_JAIVFK010000004.1"/>
</dbReference>
<sequence length="237" mass="26085">MIEEPRLTAERIAASLAIDAGNNASVEADIDCFVDEAHRHHQSDLDALLTDPGVSSWLKGAYRSLVALQRNPNDPSALTKLDGIREAFNTAAIHVGAPLLAEKERRVGELAAALADRDERMAGLEPALADRDERVAGLEDALTDRDRGLAASKKAIARRDALIARLEKALAERNKFASGLAQQLAAVRANPIRAQYDLFVYRIFMVLLRFRFWMTPRFAEKCTNSANKRNPLRSIGG</sequence>
<accession>A0ABS9Z621</accession>
<comment type="caution">
    <text evidence="1">The sequence shown here is derived from an EMBL/GenBank/DDBJ whole genome shotgun (WGS) entry which is preliminary data.</text>
</comment>
<evidence type="ECO:0000313" key="2">
    <source>
        <dbReference type="Proteomes" id="UP001139104"/>
    </source>
</evidence>
<gene>
    <name evidence="1" type="ORF">K2U94_07645</name>
</gene>
<name>A0ABS9Z621_9HYPH</name>
<proteinExistence type="predicted"/>
<organism evidence="1 2">
    <name type="scientific">Candidatus Rhodoblastus alkanivorans</name>
    <dbReference type="NCBI Taxonomy" id="2954117"/>
    <lineage>
        <taxon>Bacteria</taxon>
        <taxon>Pseudomonadati</taxon>
        <taxon>Pseudomonadota</taxon>
        <taxon>Alphaproteobacteria</taxon>
        <taxon>Hyphomicrobiales</taxon>
        <taxon>Rhodoblastaceae</taxon>
        <taxon>Rhodoblastus</taxon>
    </lineage>
</organism>
<keyword evidence="2" id="KW-1185">Reference proteome</keyword>
<dbReference type="Proteomes" id="UP001139104">
    <property type="component" value="Unassembled WGS sequence"/>
</dbReference>